<evidence type="ECO:0000256" key="16">
    <source>
        <dbReference type="SAM" id="Coils"/>
    </source>
</evidence>
<comment type="catalytic activity">
    <reaction evidence="15">
        <text>tRNA(Ser) + L-serine + ATP = L-seryl-tRNA(Ser) + AMP + diphosphate + H(+)</text>
        <dbReference type="Rhea" id="RHEA:12292"/>
        <dbReference type="Rhea" id="RHEA-COMP:9669"/>
        <dbReference type="Rhea" id="RHEA-COMP:9703"/>
        <dbReference type="ChEBI" id="CHEBI:15378"/>
        <dbReference type="ChEBI" id="CHEBI:30616"/>
        <dbReference type="ChEBI" id="CHEBI:33019"/>
        <dbReference type="ChEBI" id="CHEBI:33384"/>
        <dbReference type="ChEBI" id="CHEBI:78442"/>
        <dbReference type="ChEBI" id="CHEBI:78533"/>
        <dbReference type="ChEBI" id="CHEBI:456215"/>
        <dbReference type="EC" id="6.1.1.11"/>
    </reaction>
</comment>
<evidence type="ECO:0000256" key="6">
    <source>
        <dbReference type="ARBA" id="ARBA00022598"/>
    </source>
</evidence>
<dbReference type="GO" id="GO:0006434">
    <property type="term" value="P:seryl-tRNA aminoacylation"/>
    <property type="evidence" value="ECO:0007669"/>
    <property type="project" value="InterPro"/>
</dbReference>
<keyword evidence="5" id="KW-0963">Cytoplasm</keyword>
<evidence type="ECO:0000256" key="14">
    <source>
        <dbReference type="ARBA" id="ARBA00047929"/>
    </source>
</evidence>
<keyword evidence="19" id="KW-1185">Reference proteome</keyword>
<dbReference type="PANTHER" id="PTHR43697:SF1">
    <property type="entry name" value="SERINE--TRNA LIGASE"/>
    <property type="match status" value="1"/>
</dbReference>
<evidence type="ECO:0000256" key="10">
    <source>
        <dbReference type="ARBA" id="ARBA00023146"/>
    </source>
</evidence>
<feature type="coiled-coil region" evidence="16">
    <location>
        <begin position="139"/>
        <end position="208"/>
    </location>
</feature>
<evidence type="ECO:0000256" key="1">
    <source>
        <dbReference type="ARBA" id="ARBA00004496"/>
    </source>
</evidence>
<organism evidence="18 19">
    <name type="scientific">Babesia bovis</name>
    <dbReference type="NCBI Taxonomy" id="5865"/>
    <lineage>
        <taxon>Eukaryota</taxon>
        <taxon>Sar</taxon>
        <taxon>Alveolata</taxon>
        <taxon>Apicomplexa</taxon>
        <taxon>Aconoidasida</taxon>
        <taxon>Piroplasmida</taxon>
        <taxon>Babesiidae</taxon>
        <taxon>Babesia</taxon>
    </lineage>
</organism>
<dbReference type="InterPro" id="IPR010978">
    <property type="entry name" value="tRNA-bd_arm"/>
</dbReference>
<evidence type="ECO:0000256" key="11">
    <source>
        <dbReference type="ARBA" id="ARBA00031113"/>
    </source>
</evidence>
<comment type="pathway">
    <text evidence="2">Aminoacyl-tRNA biosynthesis; selenocysteinyl-tRNA(Sec) biosynthesis; L-seryl-tRNA(Sec) from L-serine and tRNA(Sec): step 1/1.</text>
</comment>
<reference evidence="18 19" key="1">
    <citation type="journal article" date="2007" name="PLoS Pathog.">
        <title>Genome sequence of Babesia bovis and comparative analysis of apicomplexan hemoprotozoa.</title>
        <authorList>
            <person name="Brayton K.A."/>
            <person name="Lau A.O.T."/>
            <person name="Herndon D.R."/>
            <person name="Hannick L."/>
            <person name="Kappmeyer L.S."/>
            <person name="Berens S.J."/>
            <person name="Bidwell S.L."/>
            <person name="Brown W.C."/>
            <person name="Crabtree J."/>
            <person name="Fadrosh D."/>
            <person name="Feldblum T."/>
            <person name="Forberger H.A."/>
            <person name="Haas B.J."/>
            <person name="Howell J.M."/>
            <person name="Khouri H."/>
            <person name="Koo H."/>
            <person name="Mann D.J."/>
            <person name="Norimine J."/>
            <person name="Paulsen I.T."/>
            <person name="Radune D."/>
            <person name="Ren Q."/>
            <person name="Smith R.K. Jr."/>
            <person name="Suarez C.E."/>
            <person name="White O."/>
            <person name="Wortman J.R."/>
            <person name="Knowles D.P. Jr."/>
            <person name="McElwain T.F."/>
            <person name="Nene V.M."/>
        </authorList>
    </citation>
    <scope>NUCLEOTIDE SEQUENCE [LARGE SCALE GENOMIC DNA]</scope>
    <source>
        <strain evidence="18">T2Bo</strain>
    </source>
</reference>
<gene>
    <name evidence="18" type="ORF">BBOV_IV001340</name>
</gene>
<dbReference type="GO" id="GO:0005524">
    <property type="term" value="F:ATP binding"/>
    <property type="evidence" value="ECO:0007669"/>
    <property type="project" value="UniProtKB-KW"/>
</dbReference>
<dbReference type="InterPro" id="IPR002314">
    <property type="entry name" value="aa-tRNA-synt_IIb"/>
</dbReference>
<evidence type="ECO:0000256" key="5">
    <source>
        <dbReference type="ARBA" id="ARBA00022490"/>
    </source>
</evidence>
<evidence type="ECO:0000313" key="18">
    <source>
        <dbReference type="EMBL" id="EDO05731.1"/>
    </source>
</evidence>
<comment type="caution">
    <text evidence="18">The sequence shown here is derived from an EMBL/GenBank/DDBJ whole genome shotgun (WGS) entry which is preliminary data.</text>
</comment>
<dbReference type="Proteomes" id="UP000002173">
    <property type="component" value="Unassembled WGS sequence"/>
</dbReference>
<sequence>MSKVGTIVIIVAAVLPFIYIHNAHSISFPVNQGFLNSASRVFRYPNRYNDIIEISLHNSYVSPVYSAHTEERSHPDFTDNDLDKRINEALKHNFVRRLENSTGYIPTSFDICVLAAVPELFHENFSIRHENHLDTLLNLRKLYLQKVEEESQLSQLSNRRSDLAKDYLTSGTSQPSIKESSITLRNEIKSLEASIRKLKDDIRSLVNRLPNIVSEDVPKTDTVVQKVYSGTTKAKGQQTTIPHDEVIARFSEFFTSKSTKIAGTGFSAFSGDISRLERALINFMLDTHHKLFGYKEVSVPFVVNSSTLEATGHLQRFENDLFKLDDRHQCSGDPGYLIPTGEIPLISLLSNTRLQQNKLPLWLMAYTPCFRAEIQDYGRETRGLIRNHQFGKVELICVCDATASTDFHELMISHIEFILESLDLPYRRVLLPANELGSTSNKTIDLEVYFPSLRKYIEVSSCSNTLDYQSNKLGILTRSGSKVHCINGSGLAIGRTLSAILENYQVIKDSGRLEIAIPHILQPYLEGDQSLAEPLP</sequence>
<dbReference type="PROSITE" id="PS50862">
    <property type="entry name" value="AA_TRNA_LIGASE_II"/>
    <property type="match status" value="1"/>
</dbReference>
<dbReference type="AlphaFoldDB" id="A7AVA5"/>
<comment type="similarity">
    <text evidence="3">Belongs to the class-II aminoacyl-tRNA synthetase family. Type-1 seryl-tRNA synthetase subfamily.</text>
</comment>
<dbReference type="SUPFAM" id="SSF55681">
    <property type="entry name" value="Class II aaRS and biotin synthetases"/>
    <property type="match status" value="1"/>
</dbReference>
<evidence type="ECO:0000256" key="3">
    <source>
        <dbReference type="ARBA" id="ARBA00010728"/>
    </source>
</evidence>
<comment type="subcellular location">
    <subcellularLocation>
        <location evidence="1">Cytoplasm</location>
    </subcellularLocation>
</comment>
<dbReference type="RefSeq" id="XP_001609299.1">
    <property type="nucleotide sequence ID" value="XM_001609249.1"/>
</dbReference>
<evidence type="ECO:0000256" key="9">
    <source>
        <dbReference type="ARBA" id="ARBA00022917"/>
    </source>
</evidence>
<evidence type="ECO:0000256" key="15">
    <source>
        <dbReference type="ARBA" id="ARBA00048823"/>
    </source>
</evidence>
<dbReference type="EC" id="6.1.1.11" evidence="4"/>
<dbReference type="eggNOG" id="KOG2509">
    <property type="taxonomic scope" value="Eukaryota"/>
</dbReference>
<dbReference type="VEuPathDB" id="PiroplasmaDB:BBOV_IV001340"/>
<dbReference type="FunCoup" id="A7AVA5">
    <property type="interactions" value="23"/>
</dbReference>
<proteinExistence type="inferred from homology"/>
<dbReference type="InterPro" id="IPR006195">
    <property type="entry name" value="aa-tRNA-synth_II"/>
</dbReference>
<dbReference type="InterPro" id="IPR045864">
    <property type="entry name" value="aa-tRNA-synth_II/BPL/LPL"/>
</dbReference>
<dbReference type="Gene3D" id="3.30.930.10">
    <property type="entry name" value="Bira Bifunctional Protein, Domain 2"/>
    <property type="match status" value="1"/>
</dbReference>
<dbReference type="InterPro" id="IPR002317">
    <property type="entry name" value="Ser-tRNA-ligase_type_1"/>
</dbReference>
<feature type="domain" description="Aminoacyl-transfer RNA synthetases class-II family profile" evidence="17">
    <location>
        <begin position="274"/>
        <end position="518"/>
    </location>
</feature>
<evidence type="ECO:0000256" key="7">
    <source>
        <dbReference type="ARBA" id="ARBA00022741"/>
    </source>
</evidence>
<name>A7AVA5_BABBO</name>
<evidence type="ECO:0000313" key="19">
    <source>
        <dbReference type="Proteomes" id="UP000002173"/>
    </source>
</evidence>
<evidence type="ECO:0000256" key="13">
    <source>
        <dbReference type="ARBA" id="ARBA00039158"/>
    </source>
</evidence>
<evidence type="ECO:0000256" key="2">
    <source>
        <dbReference type="ARBA" id="ARBA00005045"/>
    </source>
</evidence>
<dbReference type="PRINTS" id="PR00981">
    <property type="entry name" value="TRNASYNTHSER"/>
</dbReference>
<keyword evidence="8" id="KW-0067">ATP-binding</keyword>
<reference evidence="19" key="2">
    <citation type="journal article" date="2020" name="Data Brief">
        <title>Transcriptome dataset of Babesia bovis life stages within vertebrate and invertebrate hosts.</title>
        <authorList>
            <person name="Ueti M.W."/>
            <person name="Johnson W.C."/>
            <person name="Kappmeyer L.S."/>
            <person name="Herndon D.R."/>
            <person name="Mousel M.R."/>
            <person name="Reif K.E."/>
            <person name="Taus N.S."/>
            <person name="Ifeonu O.O."/>
            <person name="Silva J.C."/>
            <person name="Suarez C.E."/>
            <person name="Brayton K.A."/>
        </authorList>
    </citation>
    <scope>NUCLEOTIDE SEQUENCE [LARGE SCALE GENOMIC DNA]</scope>
</reference>
<dbReference type="GO" id="GO:0004828">
    <property type="term" value="F:serine-tRNA ligase activity"/>
    <property type="evidence" value="ECO:0007669"/>
    <property type="project" value="UniProtKB-EC"/>
</dbReference>
<keyword evidence="6" id="KW-0436">Ligase</keyword>
<evidence type="ECO:0000259" key="17">
    <source>
        <dbReference type="PROSITE" id="PS50862"/>
    </source>
</evidence>
<dbReference type="KEGG" id="bbo:BBOV_IV001340"/>
<comment type="catalytic activity">
    <reaction evidence="14">
        <text>tRNA(Sec) + L-serine + ATP = L-seryl-tRNA(Sec) + AMP + diphosphate + H(+)</text>
        <dbReference type="Rhea" id="RHEA:42580"/>
        <dbReference type="Rhea" id="RHEA-COMP:9742"/>
        <dbReference type="Rhea" id="RHEA-COMP:10128"/>
        <dbReference type="ChEBI" id="CHEBI:15378"/>
        <dbReference type="ChEBI" id="CHEBI:30616"/>
        <dbReference type="ChEBI" id="CHEBI:33019"/>
        <dbReference type="ChEBI" id="CHEBI:33384"/>
        <dbReference type="ChEBI" id="CHEBI:78442"/>
        <dbReference type="ChEBI" id="CHEBI:78533"/>
        <dbReference type="ChEBI" id="CHEBI:456215"/>
        <dbReference type="EC" id="6.1.1.11"/>
    </reaction>
</comment>
<dbReference type="NCBIfam" id="TIGR00414">
    <property type="entry name" value="serS"/>
    <property type="match status" value="1"/>
</dbReference>
<dbReference type="InParanoid" id="A7AVA5"/>
<evidence type="ECO:0000256" key="12">
    <source>
        <dbReference type="ARBA" id="ARBA00033352"/>
    </source>
</evidence>
<evidence type="ECO:0000256" key="4">
    <source>
        <dbReference type="ARBA" id="ARBA00012840"/>
    </source>
</evidence>
<protein>
    <recommendedName>
        <fullName evidence="13">Serine--tRNA ligase</fullName>
        <ecNumber evidence="4">6.1.1.11</ecNumber>
    </recommendedName>
    <alternativeName>
        <fullName evidence="11">Seryl-tRNA synthetase</fullName>
    </alternativeName>
    <alternativeName>
        <fullName evidence="12">Seryl-tRNA(Ser/Sec) synthetase</fullName>
    </alternativeName>
</protein>
<reference evidence="19" key="3">
    <citation type="journal article" date="2021" name="Int. J. Parasitol.">
        <title>Comparative analysis of gene expression between Babesia bovis blood stages and kinetes allowed by improved genome annotation.</title>
        <authorList>
            <person name="Ueti M.W."/>
            <person name="Johnson W.C."/>
            <person name="Kappmeyer L.S."/>
            <person name="Herndon D.R."/>
            <person name="Mousel M.R."/>
            <person name="Reif K.E."/>
            <person name="Taus N.S."/>
            <person name="Ifeonu O.O."/>
            <person name="Silva J.C."/>
            <person name="Suarez C.E."/>
            <person name="Brayton K.A."/>
        </authorList>
    </citation>
    <scope>NUCLEOTIDE SEQUENCE [LARGE SCALE GENOMIC DNA]</scope>
</reference>
<dbReference type="Pfam" id="PF00587">
    <property type="entry name" value="tRNA-synt_2b"/>
    <property type="match status" value="1"/>
</dbReference>
<dbReference type="GO" id="GO:0005737">
    <property type="term" value="C:cytoplasm"/>
    <property type="evidence" value="ECO:0007669"/>
    <property type="project" value="UniProtKB-SubCell"/>
</dbReference>
<dbReference type="OMA" id="EQNCIDR"/>
<dbReference type="EMBL" id="AAXT01000004">
    <property type="protein sequence ID" value="EDO05731.1"/>
    <property type="molecule type" value="Genomic_DNA"/>
</dbReference>
<dbReference type="PANTHER" id="PTHR43697">
    <property type="entry name" value="SERYL-TRNA SYNTHETASE"/>
    <property type="match status" value="1"/>
</dbReference>
<accession>A7AVA5</accession>
<keyword evidence="16" id="KW-0175">Coiled coil</keyword>
<keyword evidence="9" id="KW-0648">Protein biosynthesis</keyword>
<dbReference type="SUPFAM" id="SSF46589">
    <property type="entry name" value="tRNA-binding arm"/>
    <property type="match status" value="1"/>
</dbReference>
<keyword evidence="10" id="KW-0030">Aminoacyl-tRNA synthetase</keyword>
<keyword evidence="7" id="KW-0547">Nucleotide-binding</keyword>
<evidence type="ECO:0000256" key="8">
    <source>
        <dbReference type="ARBA" id="ARBA00022840"/>
    </source>
</evidence>
<dbReference type="GeneID" id="5477518"/>
<dbReference type="STRING" id="5865.A7AVA5"/>